<evidence type="ECO:0000259" key="1">
    <source>
        <dbReference type="Pfam" id="PF00174"/>
    </source>
</evidence>
<dbReference type="SUPFAM" id="SSF56524">
    <property type="entry name" value="Oxidoreductase molybdopterin-binding domain"/>
    <property type="match status" value="1"/>
</dbReference>
<evidence type="ECO:0000313" key="3">
    <source>
        <dbReference type="Proteomes" id="UP000193870"/>
    </source>
</evidence>
<dbReference type="Proteomes" id="UP000193870">
    <property type="component" value="Unassembled WGS sequence"/>
</dbReference>
<dbReference type="Pfam" id="PF00174">
    <property type="entry name" value="Oxidored_molyb"/>
    <property type="match status" value="1"/>
</dbReference>
<sequence length="167" mass="18381">MLRPILVASFVLGASAQSSGSLPPAPHDRVILTVSGDIGCTNQGEDAVFDLSGLDSLGSDVIHTTTKWTEGRQIFEGVRIDTLLDAVCADAGTLRAIAINEYEVGIPLDDRMLEGALIAYRRNGAPMTLREKGPLWIVFPWDQDDSFRNEAYYSRSVWQLDRIEVIE</sequence>
<dbReference type="OrthoDB" id="9798763at2"/>
<gene>
    <name evidence="2" type="ORF">PAM7066_01096</name>
</gene>
<reference evidence="2 3" key="1">
    <citation type="submission" date="2017-03" db="EMBL/GenBank/DDBJ databases">
        <authorList>
            <person name="Afonso C.L."/>
            <person name="Miller P.J."/>
            <person name="Scott M.A."/>
            <person name="Spackman E."/>
            <person name="Goraichik I."/>
            <person name="Dimitrov K.M."/>
            <person name="Suarez D.L."/>
            <person name="Swayne D.E."/>
        </authorList>
    </citation>
    <scope>NUCLEOTIDE SEQUENCE [LARGE SCALE GENOMIC DNA]</scope>
    <source>
        <strain evidence="2 3">CECT 7066</strain>
    </source>
</reference>
<name>A0A1Y5S1R3_9RHOB</name>
<keyword evidence="3" id="KW-1185">Reference proteome</keyword>
<dbReference type="Gene3D" id="3.90.420.10">
    <property type="entry name" value="Oxidoreductase, molybdopterin-binding domain"/>
    <property type="match status" value="1"/>
</dbReference>
<dbReference type="RefSeq" id="WP_085853111.1">
    <property type="nucleotide sequence ID" value="NZ_FOPF01000002.1"/>
</dbReference>
<feature type="domain" description="Oxidoreductase molybdopterin-binding" evidence="1">
    <location>
        <begin position="67"/>
        <end position="141"/>
    </location>
</feature>
<dbReference type="AlphaFoldDB" id="A0A1Y5S1R3"/>
<accession>A0A1Y5S1R3</accession>
<proteinExistence type="predicted"/>
<organism evidence="2 3">
    <name type="scientific">Palleronia marisminoris</name>
    <dbReference type="NCBI Taxonomy" id="315423"/>
    <lineage>
        <taxon>Bacteria</taxon>
        <taxon>Pseudomonadati</taxon>
        <taxon>Pseudomonadota</taxon>
        <taxon>Alphaproteobacteria</taxon>
        <taxon>Rhodobacterales</taxon>
        <taxon>Roseobacteraceae</taxon>
        <taxon>Palleronia</taxon>
    </lineage>
</organism>
<protein>
    <submittedName>
        <fullName evidence="2">Oxidoreductase molybdopterin binding domain protein</fullName>
    </submittedName>
</protein>
<dbReference type="EMBL" id="FWFV01000002">
    <property type="protein sequence ID" value="SLN27722.1"/>
    <property type="molecule type" value="Genomic_DNA"/>
</dbReference>
<dbReference type="InterPro" id="IPR000572">
    <property type="entry name" value="OxRdtase_Mopterin-bd_dom"/>
</dbReference>
<dbReference type="STRING" id="315423.SAMN04488020_102185"/>
<evidence type="ECO:0000313" key="2">
    <source>
        <dbReference type="EMBL" id="SLN27722.1"/>
    </source>
</evidence>
<dbReference type="InterPro" id="IPR036374">
    <property type="entry name" value="OxRdtase_Mopterin-bd_sf"/>
</dbReference>